<accession>L8GSB3</accession>
<dbReference type="EMBL" id="KB008022">
    <property type="protein sequence ID" value="ELR15827.1"/>
    <property type="molecule type" value="Genomic_DNA"/>
</dbReference>
<proteinExistence type="predicted"/>
<reference evidence="1 2" key="1">
    <citation type="journal article" date="2013" name="Genome Biol.">
        <title>Genome of Acanthamoeba castellanii highlights extensive lateral gene transfer and early evolution of tyrosine kinase signaling.</title>
        <authorList>
            <person name="Clarke M."/>
            <person name="Lohan A.J."/>
            <person name="Liu B."/>
            <person name="Lagkouvardos I."/>
            <person name="Roy S."/>
            <person name="Zafar N."/>
            <person name="Bertelli C."/>
            <person name="Schilde C."/>
            <person name="Kianianmomeni A."/>
            <person name="Burglin T.R."/>
            <person name="Frech C."/>
            <person name="Turcotte B."/>
            <person name="Kopec K.O."/>
            <person name="Synnott J.M."/>
            <person name="Choo C."/>
            <person name="Paponov I."/>
            <person name="Finkler A."/>
            <person name="Soon Heng Tan C."/>
            <person name="Hutchins A.P."/>
            <person name="Weinmeier T."/>
            <person name="Rattei T."/>
            <person name="Chu J.S."/>
            <person name="Gimenez G."/>
            <person name="Irimia M."/>
            <person name="Rigden D.J."/>
            <person name="Fitzpatrick D.A."/>
            <person name="Lorenzo-Morales J."/>
            <person name="Bateman A."/>
            <person name="Chiu C.H."/>
            <person name="Tang P."/>
            <person name="Hegemann P."/>
            <person name="Fromm H."/>
            <person name="Raoult D."/>
            <person name="Greub G."/>
            <person name="Miranda-Saavedra D."/>
            <person name="Chen N."/>
            <person name="Nash P."/>
            <person name="Ginger M.L."/>
            <person name="Horn M."/>
            <person name="Schaap P."/>
            <person name="Caler L."/>
            <person name="Loftus B."/>
        </authorList>
    </citation>
    <scope>NUCLEOTIDE SEQUENCE [LARGE SCALE GENOMIC DNA]</scope>
    <source>
        <strain evidence="1 2">Neff</strain>
    </source>
</reference>
<dbReference type="Proteomes" id="UP000011083">
    <property type="component" value="Unassembled WGS sequence"/>
</dbReference>
<dbReference type="AlphaFoldDB" id="L8GSB3"/>
<gene>
    <name evidence="1" type="ORF">ACA1_079250</name>
</gene>
<dbReference type="VEuPathDB" id="AmoebaDB:ACA1_079250"/>
<dbReference type="GeneID" id="14916454"/>
<protein>
    <submittedName>
        <fullName evidence="1">Uncharacterized protein</fullName>
    </submittedName>
</protein>
<organism evidence="1 2">
    <name type="scientific">Acanthamoeba castellanii (strain ATCC 30010 / Neff)</name>
    <dbReference type="NCBI Taxonomy" id="1257118"/>
    <lineage>
        <taxon>Eukaryota</taxon>
        <taxon>Amoebozoa</taxon>
        <taxon>Discosea</taxon>
        <taxon>Longamoebia</taxon>
        <taxon>Centramoebida</taxon>
        <taxon>Acanthamoebidae</taxon>
        <taxon>Acanthamoeba</taxon>
    </lineage>
</organism>
<sequence>MNNNNNVDAKGWDYEHKLAYQYEREIKDCYERALDALREARDHFASAKVLGVRPDCGFEDGECIDNLQRCIEYGRTMTWRSRSSTNAKSSPLR</sequence>
<name>L8GSB3_ACACF</name>
<evidence type="ECO:0000313" key="1">
    <source>
        <dbReference type="EMBL" id="ELR15827.1"/>
    </source>
</evidence>
<dbReference type="RefSeq" id="XP_004337840.1">
    <property type="nucleotide sequence ID" value="XM_004337792.1"/>
</dbReference>
<keyword evidence="2" id="KW-1185">Reference proteome</keyword>
<dbReference type="KEGG" id="acan:ACA1_079250"/>
<evidence type="ECO:0000313" key="2">
    <source>
        <dbReference type="Proteomes" id="UP000011083"/>
    </source>
</evidence>